<keyword evidence="3" id="KW-1185">Reference proteome</keyword>
<proteinExistence type="predicted"/>
<protein>
    <submittedName>
        <fullName evidence="2">Alpha/Beta hydrolase protein</fullName>
    </submittedName>
</protein>
<comment type="caution">
    <text evidence="2">The sequence shown here is derived from an EMBL/GenBank/DDBJ whole genome shotgun (WGS) entry which is preliminary data.</text>
</comment>
<gene>
    <name evidence="2" type="ORF">B0I36DRAFT_245824</name>
</gene>
<dbReference type="OrthoDB" id="19657at2759"/>
<dbReference type="GO" id="GO:0016787">
    <property type="term" value="F:hydrolase activity"/>
    <property type="evidence" value="ECO:0007669"/>
    <property type="project" value="UniProtKB-KW"/>
</dbReference>
<keyword evidence="2" id="KW-0378">Hydrolase</keyword>
<name>A0A9P9BQ23_9PEZI</name>
<sequence length="348" mass="38129">MEYPPTVQQVTAHPAFTTAIWGLRPTQSGLLPVGEVRTTPAKVSWEVHGHGPLKIIFICGLGLAKADFQNQTLFFGHNNGDKYSLLLVDNRGLGGSAAGCPLHRTSTSHMALDILEVADHLGWTDPRQLHICGGSMGGMIAQELAFAAPSRVCTLSLWSTTARYENTSESWWQGVKDMLGMVWPKTLEDEVRHIAKIAYPPEWLAAEDDVDLPGPMTPGLNGQTPLRFVNNYERFVAVEVAKRKTPGSFTFSGFAMHAAAAATHSKTPEQLRSLADEVGRERIMIVHGSEDKAMPVLLGRKLIDHVQPAQAFIVDGLAHAPIHERPTWFNELLAGIFDMGEKMTTHIA</sequence>
<dbReference type="PANTHER" id="PTHR43433:SF5">
    <property type="entry name" value="AB HYDROLASE-1 DOMAIN-CONTAINING PROTEIN"/>
    <property type="match status" value="1"/>
</dbReference>
<dbReference type="GeneID" id="70179733"/>
<evidence type="ECO:0000259" key="1">
    <source>
        <dbReference type="Pfam" id="PF12146"/>
    </source>
</evidence>
<evidence type="ECO:0000313" key="3">
    <source>
        <dbReference type="Proteomes" id="UP000756346"/>
    </source>
</evidence>
<feature type="domain" description="Serine aminopeptidase S33" evidence="1">
    <location>
        <begin position="81"/>
        <end position="325"/>
    </location>
</feature>
<dbReference type="AlphaFoldDB" id="A0A9P9BQ23"/>
<dbReference type="Pfam" id="PF12146">
    <property type="entry name" value="Hydrolase_4"/>
    <property type="match status" value="1"/>
</dbReference>
<accession>A0A9P9BQ23</accession>
<dbReference type="InterPro" id="IPR050471">
    <property type="entry name" value="AB_hydrolase"/>
</dbReference>
<evidence type="ECO:0000313" key="2">
    <source>
        <dbReference type="EMBL" id="KAH7029832.1"/>
    </source>
</evidence>
<dbReference type="SUPFAM" id="SSF53474">
    <property type="entry name" value="alpha/beta-Hydrolases"/>
    <property type="match status" value="1"/>
</dbReference>
<organism evidence="2 3">
    <name type="scientific">Microdochium trichocladiopsis</name>
    <dbReference type="NCBI Taxonomy" id="1682393"/>
    <lineage>
        <taxon>Eukaryota</taxon>
        <taxon>Fungi</taxon>
        <taxon>Dikarya</taxon>
        <taxon>Ascomycota</taxon>
        <taxon>Pezizomycotina</taxon>
        <taxon>Sordariomycetes</taxon>
        <taxon>Xylariomycetidae</taxon>
        <taxon>Xylariales</taxon>
        <taxon>Microdochiaceae</taxon>
        <taxon>Microdochium</taxon>
    </lineage>
</organism>
<dbReference type="EMBL" id="JAGTJQ010000006">
    <property type="protein sequence ID" value="KAH7029832.1"/>
    <property type="molecule type" value="Genomic_DNA"/>
</dbReference>
<dbReference type="RefSeq" id="XP_046012120.1">
    <property type="nucleotide sequence ID" value="XM_046150187.1"/>
</dbReference>
<dbReference type="Proteomes" id="UP000756346">
    <property type="component" value="Unassembled WGS sequence"/>
</dbReference>
<dbReference type="Gene3D" id="3.40.50.1820">
    <property type="entry name" value="alpha/beta hydrolase"/>
    <property type="match status" value="1"/>
</dbReference>
<reference evidence="2" key="1">
    <citation type="journal article" date="2021" name="Nat. Commun.">
        <title>Genetic determinants of endophytism in the Arabidopsis root mycobiome.</title>
        <authorList>
            <person name="Mesny F."/>
            <person name="Miyauchi S."/>
            <person name="Thiergart T."/>
            <person name="Pickel B."/>
            <person name="Atanasova L."/>
            <person name="Karlsson M."/>
            <person name="Huettel B."/>
            <person name="Barry K.W."/>
            <person name="Haridas S."/>
            <person name="Chen C."/>
            <person name="Bauer D."/>
            <person name="Andreopoulos W."/>
            <person name="Pangilinan J."/>
            <person name="LaButti K."/>
            <person name="Riley R."/>
            <person name="Lipzen A."/>
            <person name="Clum A."/>
            <person name="Drula E."/>
            <person name="Henrissat B."/>
            <person name="Kohler A."/>
            <person name="Grigoriev I.V."/>
            <person name="Martin F.M."/>
            <person name="Hacquard S."/>
        </authorList>
    </citation>
    <scope>NUCLEOTIDE SEQUENCE</scope>
    <source>
        <strain evidence="2">MPI-CAGE-CH-0230</strain>
    </source>
</reference>
<dbReference type="PANTHER" id="PTHR43433">
    <property type="entry name" value="HYDROLASE, ALPHA/BETA FOLD FAMILY PROTEIN"/>
    <property type="match status" value="1"/>
</dbReference>
<dbReference type="InterPro" id="IPR029058">
    <property type="entry name" value="AB_hydrolase_fold"/>
</dbReference>
<dbReference type="InterPro" id="IPR022742">
    <property type="entry name" value="Hydrolase_4"/>
</dbReference>